<keyword evidence="1" id="KW-0472">Membrane</keyword>
<dbReference type="EMBL" id="ASGP02000003">
    <property type="protein sequence ID" value="KAH9516171.1"/>
    <property type="molecule type" value="Genomic_DNA"/>
</dbReference>
<evidence type="ECO:0000313" key="2">
    <source>
        <dbReference type="EMBL" id="KAH9516171.1"/>
    </source>
</evidence>
<evidence type="ECO:0000313" key="3">
    <source>
        <dbReference type="Proteomes" id="UP000790347"/>
    </source>
</evidence>
<reference evidence="2" key="1">
    <citation type="submission" date="2013-05" db="EMBL/GenBank/DDBJ databases">
        <authorList>
            <person name="Yim A.K.Y."/>
            <person name="Chan T.F."/>
            <person name="Ji K.M."/>
            <person name="Liu X.Y."/>
            <person name="Zhou J.W."/>
            <person name="Li R.Q."/>
            <person name="Yang K.Y."/>
            <person name="Li J."/>
            <person name="Li M."/>
            <person name="Law P.T.W."/>
            <person name="Wu Y.L."/>
            <person name="Cai Z.L."/>
            <person name="Qin H."/>
            <person name="Bao Y."/>
            <person name="Leung R.K.K."/>
            <person name="Ng P.K.S."/>
            <person name="Zou J."/>
            <person name="Zhong X.J."/>
            <person name="Ran P.X."/>
            <person name="Zhong N.S."/>
            <person name="Liu Z.G."/>
            <person name="Tsui S.K.W."/>
        </authorList>
    </citation>
    <scope>NUCLEOTIDE SEQUENCE</scope>
    <source>
        <strain evidence="2">Derf</strain>
        <tissue evidence="2">Whole organism</tissue>
    </source>
</reference>
<comment type="caution">
    <text evidence="2">The sequence shown here is derived from an EMBL/GenBank/DDBJ whole genome shotgun (WGS) entry which is preliminary data.</text>
</comment>
<gene>
    <name evidence="2" type="ORF">DERF_006931</name>
</gene>
<keyword evidence="3" id="KW-1185">Reference proteome</keyword>
<reference evidence="2" key="2">
    <citation type="journal article" date="2022" name="Res Sq">
        <title>Comparative Genomics Reveals Insights into the Divergent Evolution of Astigmatic Mites and Household Pest Adaptations.</title>
        <authorList>
            <person name="Xiong Q."/>
            <person name="Wan A.T.-Y."/>
            <person name="Liu X.-Y."/>
            <person name="Fung C.S.-H."/>
            <person name="Xiao X."/>
            <person name="Malainual N."/>
            <person name="Hou J."/>
            <person name="Wang L."/>
            <person name="Wang M."/>
            <person name="Yang K."/>
            <person name="Cui Y."/>
            <person name="Leung E."/>
            <person name="Nong W."/>
            <person name="Shin S.-K."/>
            <person name="Au S."/>
            <person name="Jeong K.Y."/>
            <person name="Chew F.T."/>
            <person name="Hui J."/>
            <person name="Leung T.F."/>
            <person name="Tungtrongchitr A."/>
            <person name="Zhong N."/>
            <person name="Liu Z."/>
            <person name="Tsui S."/>
        </authorList>
    </citation>
    <scope>NUCLEOTIDE SEQUENCE</scope>
    <source>
        <strain evidence="2">Derf</strain>
        <tissue evidence="2">Whole organism</tissue>
    </source>
</reference>
<feature type="transmembrane region" description="Helical" evidence="1">
    <location>
        <begin position="34"/>
        <end position="53"/>
    </location>
</feature>
<keyword evidence="1" id="KW-1133">Transmembrane helix</keyword>
<organism evidence="2 3">
    <name type="scientific">Dermatophagoides farinae</name>
    <name type="common">American house dust mite</name>
    <dbReference type="NCBI Taxonomy" id="6954"/>
    <lineage>
        <taxon>Eukaryota</taxon>
        <taxon>Metazoa</taxon>
        <taxon>Ecdysozoa</taxon>
        <taxon>Arthropoda</taxon>
        <taxon>Chelicerata</taxon>
        <taxon>Arachnida</taxon>
        <taxon>Acari</taxon>
        <taxon>Acariformes</taxon>
        <taxon>Sarcoptiformes</taxon>
        <taxon>Astigmata</taxon>
        <taxon>Psoroptidia</taxon>
        <taxon>Analgoidea</taxon>
        <taxon>Pyroglyphidae</taxon>
        <taxon>Dermatophagoidinae</taxon>
        <taxon>Dermatophagoides</taxon>
    </lineage>
</organism>
<name>A0A922HX54_DERFA</name>
<dbReference type="AlphaFoldDB" id="A0A922HX54"/>
<sequence>MEPNQHGYCVIENEISIEIMSYNLNILLKQNNSMIRLMIVLWFTVIMTGYQIYSGHVRNLNNHFVLIVYGDPMVEKHQSMIGLNGLSELLLGKIGWKNEESISISILM</sequence>
<keyword evidence="1" id="KW-0812">Transmembrane</keyword>
<dbReference type="Proteomes" id="UP000790347">
    <property type="component" value="Unassembled WGS sequence"/>
</dbReference>
<proteinExistence type="predicted"/>
<evidence type="ECO:0000256" key="1">
    <source>
        <dbReference type="SAM" id="Phobius"/>
    </source>
</evidence>
<accession>A0A922HX54</accession>
<protein>
    <submittedName>
        <fullName evidence="2">Uncharacterized protein</fullName>
    </submittedName>
</protein>